<comment type="cofactor">
    <cofactor evidence="1">
        <name>[4Fe-4S] cluster</name>
        <dbReference type="ChEBI" id="CHEBI:49883"/>
    </cofactor>
</comment>
<dbReference type="Gene3D" id="3.80.30.20">
    <property type="entry name" value="tm_1862 like domain"/>
    <property type="match status" value="1"/>
</dbReference>
<evidence type="ECO:0000259" key="8">
    <source>
        <dbReference type="PROSITE" id="PS51332"/>
    </source>
</evidence>
<dbReference type="InterPro" id="IPR023404">
    <property type="entry name" value="rSAM_horseshoe"/>
</dbReference>
<dbReference type="SUPFAM" id="SSF102114">
    <property type="entry name" value="Radical SAM enzymes"/>
    <property type="match status" value="1"/>
</dbReference>
<evidence type="ECO:0000259" key="9">
    <source>
        <dbReference type="PROSITE" id="PS51918"/>
    </source>
</evidence>
<evidence type="ECO:0000256" key="5">
    <source>
        <dbReference type="ARBA" id="ARBA00022723"/>
    </source>
</evidence>
<dbReference type="PROSITE" id="PS51918">
    <property type="entry name" value="RADICAL_SAM"/>
    <property type="match status" value="1"/>
</dbReference>
<evidence type="ECO:0000256" key="1">
    <source>
        <dbReference type="ARBA" id="ARBA00001966"/>
    </source>
</evidence>
<evidence type="ECO:0000256" key="6">
    <source>
        <dbReference type="ARBA" id="ARBA00023004"/>
    </source>
</evidence>
<accession>A0A1F6V3F4</accession>
<dbReference type="InterPro" id="IPR006158">
    <property type="entry name" value="Cobalamin-bd"/>
</dbReference>
<proteinExistence type="predicted"/>
<dbReference type="PROSITE" id="PS51332">
    <property type="entry name" value="B12_BINDING"/>
    <property type="match status" value="1"/>
</dbReference>
<dbReference type="InterPro" id="IPR051198">
    <property type="entry name" value="BchE-like"/>
</dbReference>
<dbReference type="InterPro" id="IPR034466">
    <property type="entry name" value="Methyltransferase_Class_B"/>
</dbReference>
<organism evidence="10 11">
    <name type="scientific">Candidatus Nomurabacteria bacterium RIFCSPHIGHO2_01_FULL_39_10</name>
    <dbReference type="NCBI Taxonomy" id="1801733"/>
    <lineage>
        <taxon>Bacteria</taxon>
        <taxon>Candidatus Nomuraibacteriota</taxon>
    </lineage>
</organism>
<dbReference type="Pfam" id="PF04055">
    <property type="entry name" value="Radical_SAM"/>
    <property type="match status" value="1"/>
</dbReference>
<dbReference type="AlphaFoldDB" id="A0A1F6V3F4"/>
<dbReference type="Gene3D" id="3.40.50.280">
    <property type="entry name" value="Cobalamin-binding domain"/>
    <property type="match status" value="1"/>
</dbReference>
<reference evidence="10 11" key="1">
    <citation type="journal article" date="2016" name="Nat. Commun.">
        <title>Thousands of microbial genomes shed light on interconnected biogeochemical processes in an aquifer system.</title>
        <authorList>
            <person name="Anantharaman K."/>
            <person name="Brown C.T."/>
            <person name="Hug L.A."/>
            <person name="Sharon I."/>
            <person name="Castelle C.J."/>
            <person name="Probst A.J."/>
            <person name="Thomas B.C."/>
            <person name="Singh A."/>
            <person name="Wilkins M.J."/>
            <person name="Karaoz U."/>
            <person name="Brodie E.L."/>
            <person name="Williams K.H."/>
            <person name="Hubbard S.S."/>
            <person name="Banfield J.F."/>
        </authorList>
    </citation>
    <scope>NUCLEOTIDE SEQUENCE [LARGE SCALE GENOMIC DNA]</scope>
</reference>
<keyword evidence="3" id="KW-0808">Transferase</keyword>
<evidence type="ECO:0000256" key="7">
    <source>
        <dbReference type="ARBA" id="ARBA00023014"/>
    </source>
</evidence>
<dbReference type="InterPro" id="IPR006638">
    <property type="entry name" value="Elp3/MiaA/NifB-like_rSAM"/>
</dbReference>
<protein>
    <submittedName>
        <fullName evidence="10">Uncharacterized protein</fullName>
    </submittedName>
</protein>
<keyword evidence="2" id="KW-0489">Methyltransferase</keyword>
<dbReference type="SFLD" id="SFLDS00029">
    <property type="entry name" value="Radical_SAM"/>
    <property type="match status" value="1"/>
</dbReference>
<evidence type="ECO:0000313" key="11">
    <source>
        <dbReference type="Proteomes" id="UP000178700"/>
    </source>
</evidence>
<comment type="caution">
    <text evidence="10">The sequence shown here is derived from an EMBL/GenBank/DDBJ whole genome shotgun (WGS) entry which is preliminary data.</text>
</comment>
<dbReference type="GO" id="GO:0003824">
    <property type="term" value="F:catalytic activity"/>
    <property type="evidence" value="ECO:0007669"/>
    <property type="project" value="InterPro"/>
</dbReference>
<keyword evidence="6" id="KW-0408">Iron</keyword>
<dbReference type="SFLD" id="SFLDG01082">
    <property type="entry name" value="B12-binding_domain_containing"/>
    <property type="match status" value="1"/>
</dbReference>
<evidence type="ECO:0000256" key="4">
    <source>
        <dbReference type="ARBA" id="ARBA00022691"/>
    </source>
</evidence>
<keyword evidence="5" id="KW-0479">Metal-binding</keyword>
<feature type="domain" description="B12-binding" evidence="8">
    <location>
        <begin position="17"/>
        <end position="158"/>
    </location>
</feature>
<sequence>MPEEKRLDVLFVVPSNLVQVYQALANKHATEPPAKARFVAAYLMRRSCGVDLIDANIEGFMPEEMAEKVKELNPYLVVMPVYGFNPSSSTHTMPAARSFAQAIKNLCPAIPIIMMGTHPAGLPQKTLEDEPVDYVCGGEGPITIHELLTVLKEDKKLQDLKKVRSLWYWVDGKVIHNSPAPLIDLNLEPALPGWKLMDPRRYHAHDWHTFWRDFEDRAPYANPYSREGCPFSCGFCNIQTPYREGETLAANPNLNSFRTLQPELFIKEVEYLVKNYGVKYIKIPDEMFGLGDHPVQVAKLMKERFGDSINCWAYFRVDTMNPKHAELYRSAGFRWTPFGIEAANSKVRSGQDKKFSDNHIRKIMNQAQSAGISLALNYIFGLPGDTMESMRETYNLAVELNGAFANFYCNQALPISPQYLEAKKAGYPLPEREGGPGWIGHSQYSYECEPFYMGSALTPAKILAFRDKAHVDYYSRPEYSAMALNDPDLGQTAMQNINEWIDDARSLRRKILGHSRD</sequence>
<gene>
    <name evidence="10" type="ORF">A2642_04680</name>
</gene>
<dbReference type="PANTHER" id="PTHR43409">
    <property type="entry name" value="ANAEROBIC MAGNESIUM-PROTOPORPHYRIN IX MONOMETHYL ESTER CYCLASE-RELATED"/>
    <property type="match status" value="1"/>
</dbReference>
<evidence type="ECO:0000313" key="10">
    <source>
        <dbReference type="EMBL" id="OGI63974.1"/>
    </source>
</evidence>
<dbReference type="GO" id="GO:0046872">
    <property type="term" value="F:metal ion binding"/>
    <property type="evidence" value="ECO:0007669"/>
    <property type="project" value="UniProtKB-KW"/>
</dbReference>
<name>A0A1F6V3F4_9BACT</name>
<keyword evidence="7" id="KW-0411">Iron-sulfur</keyword>
<dbReference type="Pfam" id="PF02310">
    <property type="entry name" value="B12-binding"/>
    <property type="match status" value="1"/>
</dbReference>
<dbReference type="GO" id="GO:0031419">
    <property type="term" value="F:cobalamin binding"/>
    <property type="evidence" value="ECO:0007669"/>
    <property type="project" value="InterPro"/>
</dbReference>
<dbReference type="SMART" id="SM00729">
    <property type="entry name" value="Elp3"/>
    <property type="match status" value="1"/>
</dbReference>
<dbReference type="InterPro" id="IPR007197">
    <property type="entry name" value="rSAM"/>
</dbReference>
<dbReference type="SFLD" id="SFLDG01123">
    <property type="entry name" value="methyltransferase_(Class_B)"/>
    <property type="match status" value="1"/>
</dbReference>
<evidence type="ECO:0000256" key="3">
    <source>
        <dbReference type="ARBA" id="ARBA00022679"/>
    </source>
</evidence>
<dbReference type="Proteomes" id="UP000178700">
    <property type="component" value="Unassembled WGS sequence"/>
</dbReference>
<feature type="domain" description="Radical SAM core" evidence="9">
    <location>
        <begin position="214"/>
        <end position="447"/>
    </location>
</feature>
<evidence type="ECO:0000256" key="2">
    <source>
        <dbReference type="ARBA" id="ARBA00022603"/>
    </source>
</evidence>
<keyword evidence="4" id="KW-0949">S-adenosyl-L-methionine</keyword>
<dbReference type="EMBL" id="MFTJ01000061">
    <property type="protein sequence ID" value="OGI63974.1"/>
    <property type="molecule type" value="Genomic_DNA"/>
</dbReference>
<dbReference type="GO" id="GO:0051539">
    <property type="term" value="F:4 iron, 4 sulfur cluster binding"/>
    <property type="evidence" value="ECO:0007669"/>
    <property type="project" value="UniProtKB-KW"/>
</dbReference>
<dbReference type="InterPro" id="IPR058240">
    <property type="entry name" value="rSAM_sf"/>
</dbReference>
<dbReference type="PANTHER" id="PTHR43409:SF7">
    <property type="entry name" value="BLL1977 PROTEIN"/>
    <property type="match status" value="1"/>
</dbReference>